<feature type="compositionally biased region" description="Low complexity" evidence="1">
    <location>
        <begin position="516"/>
        <end position="533"/>
    </location>
</feature>
<feature type="compositionally biased region" description="Basic and acidic residues" evidence="1">
    <location>
        <begin position="692"/>
        <end position="706"/>
    </location>
</feature>
<feature type="region of interest" description="Disordered" evidence="1">
    <location>
        <begin position="672"/>
        <end position="741"/>
    </location>
</feature>
<protein>
    <recommendedName>
        <fullName evidence="2">F-box domain-containing protein</fullName>
    </recommendedName>
</protein>
<feature type="compositionally biased region" description="Low complexity" evidence="1">
    <location>
        <begin position="576"/>
        <end position="590"/>
    </location>
</feature>
<organism evidence="3 4">
    <name type="scientific">Dendrothele bispora (strain CBS 962.96)</name>
    <dbReference type="NCBI Taxonomy" id="1314807"/>
    <lineage>
        <taxon>Eukaryota</taxon>
        <taxon>Fungi</taxon>
        <taxon>Dikarya</taxon>
        <taxon>Basidiomycota</taxon>
        <taxon>Agaricomycotina</taxon>
        <taxon>Agaricomycetes</taxon>
        <taxon>Agaricomycetidae</taxon>
        <taxon>Agaricales</taxon>
        <taxon>Agaricales incertae sedis</taxon>
        <taxon>Dendrothele</taxon>
    </lineage>
</organism>
<evidence type="ECO:0000259" key="2">
    <source>
        <dbReference type="PROSITE" id="PS50181"/>
    </source>
</evidence>
<dbReference type="InterPro" id="IPR036047">
    <property type="entry name" value="F-box-like_dom_sf"/>
</dbReference>
<evidence type="ECO:0000313" key="3">
    <source>
        <dbReference type="EMBL" id="THU91944.1"/>
    </source>
</evidence>
<dbReference type="Gene3D" id="1.20.1280.50">
    <property type="match status" value="1"/>
</dbReference>
<gene>
    <name evidence="3" type="ORF">K435DRAFT_862942</name>
</gene>
<feature type="compositionally biased region" description="Acidic residues" evidence="1">
    <location>
        <begin position="672"/>
        <end position="685"/>
    </location>
</feature>
<dbReference type="SMART" id="SM00256">
    <property type="entry name" value="FBOX"/>
    <property type="match status" value="1"/>
</dbReference>
<dbReference type="OrthoDB" id="3211970at2759"/>
<dbReference type="EMBL" id="ML179293">
    <property type="protein sequence ID" value="THU91944.1"/>
    <property type="molecule type" value="Genomic_DNA"/>
</dbReference>
<dbReference type="InterPro" id="IPR001810">
    <property type="entry name" value="F-box_dom"/>
</dbReference>
<dbReference type="AlphaFoldDB" id="A0A4S8LRC7"/>
<feature type="domain" description="F-box" evidence="2">
    <location>
        <begin position="20"/>
        <end position="66"/>
    </location>
</feature>
<evidence type="ECO:0000256" key="1">
    <source>
        <dbReference type="SAM" id="MobiDB-lite"/>
    </source>
</evidence>
<reference evidence="3 4" key="1">
    <citation type="journal article" date="2019" name="Nat. Ecol. Evol.">
        <title>Megaphylogeny resolves global patterns of mushroom evolution.</title>
        <authorList>
            <person name="Varga T."/>
            <person name="Krizsan K."/>
            <person name="Foldi C."/>
            <person name="Dima B."/>
            <person name="Sanchez-Garcia M."/>
            <person name="Sanchez-Ramirez S."/>
            <person name="Szollosi G.J."/>
            <person name="Szarkandi J.G."/>
            <person name="Papp V."/>
            <person name="Albert L."/>
            <person name="Andreopoulos W."/>
            <person name="Angelini C."/>
            <person name="Antonin V."/>
            <person name="Barry K.W."/>
            <person name="Bougher N.L."/>
            <person name="Buchanan P."/>
            <person name="Buyck B."/>
            <person name="Bense V."/>
            <person name="Catcheside P."/>
            <person name="Chovatia M."/>
            <person name="Cooper J."/>
            <person name="Damon W."/>
            <person name="Desjardin D."/>
            <person name="Finy P."/>
            <person name="Geml J."/>
            <person name="Haridas S."/>
            <person name="Hughes K."/>
            <person name="Justo A."/>
            <person name="Karasinski D."/>
            <person name="Kautmanova I."/>
            <person name="Kiss B."/>
            <person name="Kocsube S."/>
            <person name="Kotiranta H."/>
            <person name="LaButti K.M."/>
            <person name="Lechner B.E."/>
            <person name="Liimatainen K."/>
            <person name="Lipzen A."/>
            <person name="Lukacs Z."/>
            <person name="Mihaltcheva S."/>
            <person name="Morgado L.N."/>
            <person name="Niskanen T."/>
            <person name="Noordeloos M.E."/>
            <person name="Ohm R.A."/>
            <person name="Ortiz-Santana B."/>
            <person name="Ovrebo C."/>
            <person name="Racz N."/>
            <person name="Riley R."/>
            <person name="Savchenko A."/>
            <person name="Shiryaev A."/>
            <person name="Soop K."/>
            <person name="Spirin V."/>
            <person name="Szebenyi C."/>
            <person name="Tomsovsky M."/>
            <person name="Tulloss R.E."/>
            <person name="Uehling J."/>
            <person name="Grigoriev I.V."/>
            <person name="Vagvolgyi C."/>
            <person name="Papp T."/>
            <person name="Martin F.M."/>
            <person name="Miettinen O."/>
            <person name="Hibbett D.S."/>
            <person name="Nagy L.G."/>
        </authorList>
    </citation>
    <scope>NUCLEOTIDE SEQUENCE [LARGE SCALE GENOMIC DNA]</scope>
    <source>
        <strain evidence="3 4">CBS 962.96</strain>
    </source>
</reference>
<dbReference type="Proteomes" id="UP000297245">
    <property type="component" value="Unassembled WGS sequence"/>
</dbReference>
<feature type="region of interest" description="Disordered" evidence="1">
    <location>
        <begin position="508"/>
        <end position="533"/>
    </location>
</feature>
<accession>A0A4S8LRC7</accession>
<sequence length="795" mass="88630">MSSSHRPPLLPSSTTIAKSHSHLENLPNEILLVVLEYLDVHHILSLRQTCKLFEELTRDRSIWLGILERQRIFPLPTQCYIPGSTHLSSSVLSLSSSSIESLVISNIFIDNSWLVPRQNDPVELSLTPGRQTEIWRGENGRVGRDGGRPLRQGMILMGVEMFLDRWVLGVYADGWLNLWDTNKFVNSTHFPLSPTTSHLEDAGSEAGTYEGWSSCHVSSGTGQDRLTSYTATLDVEKERILIALTKVQLRPSSWFTSLYEVVVPSQSPNSPSTPVFRLLCTHESSASYSLRRIDPFQGMVVFSHLCSVEVMWLPFLHGDDSNEGTDNEKPEILRIPTQCDELEEMYTTIVSLRIIDPYIFVFKSRSIELHPIPPKDGLSRQETSSLVTSSISISLPVLRHDFPNYNFREVHISDAQCHTSPSSVNNLAKTDPDVNIHTTTADTRTYKLSVFASDVIKGLFYFCATVTVPAVSSSSPSQPSSWSYDIEPMLDVKLKAVYAMVDIVPVRSKKRKSKRTSQTSHSNHSSQPSTSVSSLTHSTANYLLGSTSAIPTPTSIPTSTSPSSLFRPQRQSLLFSSQSTHTSATTTGTTNLPHALPPDPVTPHRLLRPPYTCSSFSPSHAIVNPFGMRDSSFVSTFTMGSQGMRAIWIERRRATTIKRVVGCRLSRFEEWDEDDMDDSEQEQEQDGSGNKCEQHQGEETQEHDVDGSSEGDNTVAQSESHDDRGRLDVEKDGSKTMKGQLDSVADSLLPVPLEGKVVYSFQSYDPRGGCPRIFDETRLILTMRVTRGVDTLRTR</sequence>
<evidence type="ECO:0000313" key="4">
    <source>
        <dbReference type="Proteomes" id="UP000297245"/>
    </source>
</evidence>
<keyword evidence="4" id="KW-1185">Reference proteome</keyword>
<dbReference type="SUPFAM" id="SSF81383">
    <property type="entry name" value="F-box domain"/>
    <property type="match status" value="1"/>
</dbReference>
<name>A0A4S8LRC7_DENBC</name>
<feature type="region of interest" description="Disordered" evidence="1">
    <location>
        <begin position="576"/>
        <end position="606"/>
    </location>
</feature>
<feature type="compositionally biased region" description="Basic and acidic residues" evidence="1">
    <location>
        <begin position="719"/>
        <end position="735"/>
    </location>
</feature>
<proteinExistence type="predicted"/>
<dbReference type="PROSITE" id="PS50181">
    <property type="entry name" value="FBOX"/>
    <property type="match status" value="1"/>
</dbReference>
<dbReference type="Pfam" id="PF12937">
    <property type="entry name" value="F-box-like"/>
    <property type="match status" value="1"/>
</dbReference>